<gene>
    <name evidence="1" type="ORF">JJB74_31385</name>
</gene>
<dbReference type="EMBL" id="JAEPBG010000039">
    <property type="protein sequence ID" value="MBK4739126.1"/>
    <property type="molecule type" value="Genomic_DNA"/>
</dbReference>
<dbReference type="AlphaFoldDB" id="A0A934SYD7"/>
<evidence type="ECO:0000313" key="2">
    <source>
        <dbReference type="Proteomes" id="UP000622890"/>
    </source>
</evidence>
<dbReference type="Proteomes" id="UP000622890">
    <property type="component" value="Unassembled WGS sequence"/>
</dbReference>
<protein>
    <submittedName>
        <fullName evidence="1">Uncharacterized protein</fullName>
    </submittedName>
</protein>
<evidence type="ECO:0000313" key="1">
    <source>
        <dbReference type="EMBL" id="MBK4739126.1"/>
    </source>
</evidence>
<dbReference type="RefSeq" id="WP_200598495.1">
    <property type="nucleotide sequence ID" value="NZ_JAEPBG010000039.1"/>
</dbReference>
<accession>A0A934SYD7</accession>
<comment type="caution">
    <text evidence="1">The sequence shown here is derived from an EMBL/GenBank/DDBJ whole genome shotgun (WGS) entry which is preliminary data.</text>
</comment>
<reference evidence="1" key="1">
    <citation type="submission" date="2021-01" db="EMBL/GenBank/DDBJ databases">
        <title>Genome sequence of strain Noviherbaspirillum sp. DKR-6.</title>
        <authorList>
            <person name="Chaudhary D.K."/>
        </authorList>
    </citation>
    <scope>NUCLEOTIDE SEQUENCE</scope>
    <source>
        <strain evidence="1">DKR-6</strain>
    </source>
</reference>
<organism evidence="1 2">
    <name type="scientific">Noviherbaspirillum pedocola</name>
    <dbReference type="NCBI Taxonomy" id="2801341"/>
    <lineage>
        <taxon>Bacteria</taxon>
        <taxon>Pseudomonadati</taxon>
        <taxon>Pseudomonadota</taxon>
        <taxon>Betaproteobacteria</taxon>
        <taxon>Burkholderiales</taxon>
        <taxon>Oxalobacteraceae</taxon>
        <taxon>Noviherbaspirillum</taxon>
    </lineage>
</organism>
<proteinExistence type="predicted"/>
<sequence length="69" mass="7275">MFADVGNGVLVNLALVARIHLINLGAAGTVVKFYSPANELLADFTPPTPEELDRVMTVIHAYGRGIPAG</sequence>
<name>A0A934SYD7_9BURK</name>
<keyword evidence="2" id="KW-1185">Reference proteome</keyword>